<evidence type="ECO:0000313" key="2">
    <source>
        <dbReference type="Proteomes" id="UP000009881"/>
    </source>
</evidence>
<keyword evidence="2" id="KW-1185">Reference proteome</keyword>
<protein>
    <submittedName>
        <fullName evidence="1">Uncharacterized protein</fullName>
    </submittedName>
</protein>
<proteinExistence type="predicted"/>
<dbReference type="AlphaFoldDB" id="K9HVU3"/>
<accession>K9HVU3</accession>
<comment type="caution">
    <text evidence="1">The sequence shown here is derived from an EMBL/GenBank/DDBJ whole genome shotgun (WGS) entry which is preliminary data.</text>
</comment>
<organism evidence="1 2">
    <name type="scientific">Caenispirillum salinarum AK4</name>
    <dbReference type="NCBI Taxonomy" id="1238182"/>
    <lineage>
        <taxon>Bacteria</taxon>
        <taxon>Pseudomonadati</taxon>
        <taxon>Pseudomonadota</taxon>
        <taxon>Alphaproteobacteria</taxon>
        <taxon>Rhodospirillales</taxon>
        <taxon>Novispirillaceae</taxon>
        <taxon>Caenispirillum</taxon>
    </lineage>
</organism>
<name>K9HVU3_9PROT</name>
<evidence type="ECO:0000313" key="1">
    <source>
        <dbReference type="EMBL" id="EKV32361.1"/>
    </source>
</evidence>
<dbReference type="Proteomes" id="UP000009881">
    <property type="component" value="Unassembled WGS sequence"/>
</dbReference>
<dbReference type="EMBL" id="ANHY01000003">
    <property type="protein sequence ID" value="EKV32361.1"/>
    <property type="molecule type" value="Genomic_DNA"/>
</dbReference>
<dbReference type="STRING" id="1238182.C882_2440"/>
<sequence>MAHGLGRGGIGCWQGLVRQGGVLPLGARVLHGGGPRRRGTSR</sequence>
<gene>
    <name evidence="1" type="ORF">C882_2440</name>
</gene>
<reference evidence="1 2" key="1">
    <citation type="journal article" date="2013" name="Genome Announc.">
        <title>Draft Genome Sequence of an Alphaproteobacterium, Caenispirillum salinarum AK4(T), Isolated from a Solar Saltern.</title>
        <authorList>
            <person name="Khatri I."/>
            <person name="Singh A."/>
            <person name="Korpole S."/>
            <person name="Pinnaka A.K."/>
            <person name="Subramanian S."/>
        </authorList>
    </citation>
    <scope>NUCLEOTIDE SEQUENCE [LARGE SCALE GENOMIC DNA]</scope>
    <source>
        <strain evidence="1 2">AK4</strain>
    </source>
</reference>